<keyword evidence="2" id="KW-0479">Metal-binding</keyword>
<dbReference type="EMBL" id="JAVREN010000039">
    <property type="protein sequence ID" value="MDT0309513.1"/>
    <property type="molecule type" value="Genomic_DNA"/>
</dbReference>
<keyword evidence="2" id="KW-0560">Oxidoreductase</keyword>
<dbReference type="CDD" id="cd11029">
    <property type="entry name" value="CYP107-like"/>
    <property type="match status" value="1"/>
</dbReference>
<keyword evidence="2" id="KW-0408">Iron</keyword>
<organism evidence="3 4">
    <name type="scientific">Streptomyces boetiae</name>
    <dbReference type="NCBI Taxonomy" id="3075541"/>
    <lineage>
        <taxon>Bacteria</taxon>
        <taxon>Bacillati</taxon>
        <taxon>Actinomycetota</taxon>
        <taxon>Actinomycetes</taxon>
        <taxon>Kitasatosporales</taxon>
        <taxon>Streptomycetaceae</taxon>
        <taxon>Streptomyces</taxon>
    </lineage>
</organism>
<dbReference type="PRINTS" id="PR00359">
    <property type="entry name" value="BP450"/>
</dbReference>
<dbReference type="InterPro" id="IPR001128">
    <property type="entry name" value="Cyt_P450"/>
</dbReference>
<keyword evidence="2" id="KW-0503">Monooxygenase</keyword>
<keyword evidence="2" id="KW-0349">Heme</keyword>
<evidence type="ECO:0000256" key="1">
    <source>
        <dbReference type="ARBA" id="ARBA00010617"/>
    </source>
</evidence>
<dbReference type="SUPFAM" id="SSF48264">
    <property type="entry name" value="Cytochrome P450"/>
    <property type="match status" value="1"/>
</dbReference>
<dbReference type="PANTHER" id="PTHR46696:SF1">
    <property type="entry name" value="CYTOCHROME P450 YJIB-RELATED"/>
    <property type="match status" value="1"/>
</dbReference>
<evidence type="ECO:0000313" key="4">
    <source>
        <dbReference type="Proteomes" id="UP001183388"/>
    </source>
</evidence>
<dbReference type="PANTHER" id="PTHR46696">
    <property type="entry name" value="P450, PUTATIVE (EUROFUNG)-RELATED"/>
    <property type="match status" value="1"/>
</dbReference>
<dbReference type="PROSITE" id="PS00086">
    <property type="entry name" value="CYTOCHROME_P450"/>
    <property type="match status" value="1"/>
</dbReference>
<dbReference type="InterPro" id="IPR002397">
    <property type="entry name" value="Cyt_P450_B"/>
</dbReference>
<dbReference type="RefSeq" id="WP_311632474.1">
    <property type="nucleotide sequence ID" value="NZ_JAVREN010000039.1"/>
</dbReference>
<name>A0ABU2LD61_9ACTN</name>
<protein>
    <submittedName>
        <fullName evidence="3">Cytochrome P450</fullName>
    </submittedName>
</protein>
<dbReference type="PRINTS" id="PR00385">
    <property type="entry name" value="P450"/>
</dbReference>
<gene>
    <name evidence="3" type="ORF">RM780_21505</name>
</gene>
<dbReference type="Gene3D" id="1.10.630.10">
    <property type="entry name" value="Cytochrome P450"/>
    <property type="match status" value="1"/>
</dbReference>
<keyword evidence="4" id="KW-1185">Reference proteome</keyword>
<dbReference type="Proteomes" id="UP001183388">
    <property type="component" value="Unassembled WGS sequence"/>
</dbReference>
<proteinExistence type="inferred from homology"/>
<sequence length="409" mass="44272">MSTHPSAAARPPVLLDPLGRRLFAEAAELRAAGPAVRVRLPENLTAWSVTRGDVVRTLLNHPDVSRDARHSWPGYEPGAVAWISSFVDTVSMLTTDGADHARLRRLVGSAFSARRVEALRPAIEALVAELIEGLARRTGGEPVDLRAAFSYQVPTRVICDLFGVPGEQRPDMLALVDSIVNTGASLEAARLTSERQFLIMERLLEYKRAHPGDDMTSQLVNLQAEDGDRLSGRELLSTLVLMIGAGSETTVSLIDHAVVALLTHPGQLAEARRDEARWADVIEEALRAEPPVMHVPLRFATADIDLGEGVTIAAGDLILIAFGAHGRDPAVHADPESFSIDREDKQHLAFGHGIHFCLGAPLARLEASIALPALFDAFPRIHLAADPASLERNTSLIVNDYRALPVHLS</sequence>
<reference evidence="4" key="1">
    <citation type="submission" date="2023-07" db="EMBL/GenBank/DDBJ databases">
        <title>30 novel species of actinomycetes from the DSMZ collection.</title>
        <authorList>
            <person name="Nouioui I."/>
        </authorList>
    </citation>
    <scope>NUCLEOTIDE SEQUENCE [LARGE SCALE GENOMIC DNA]</scope>
    <source>
        <strain evidence="4">DSM 44917</strain>
    </source>
</reference>
<dbReference type="InterPro" id="IPR017972">
    <property type="entry name" value="Cyt_P450_CS"/>
</dbReference>
<dbReference type="InterPro" id="IPR036396">
    <property type="entry name" value="Cyt_P450_sf"/>
</dbReference>
<comment type="caution">
    <text evidence="3">The sequence shown here is derived from an EMBL/GenBank/DDBJ whole genome shotgun (WGS) entry which is preliminary data.</text>
</comment>
<evidence type="ECO:0000256" key="2">
    <source>
        <dbReference type="RuleBase" id="RU000461"/>
    </source>
</evidence>
<dbReference type="Pfam" id="PF00067">
    <property type="entry name" value="p450"/>
    <property type="match status" value="1"/>
</dbReference>
<accession>A0ABU2LD61</accession>
<comment type="similarity">
    <text evidence="1 2">Belongs to the cytochrome P450 family.</text>
</comment>
<evidence type="ECO:0000313" key="3">
    <source>
        <dbReference type="EMBL" id="MDT0309513.1"/>
    </source>
</evidence>